<evidence type="ECO:0000256" key="16">
    <source>
        <dbReference type="SAM" id="Coils"/>
    </source>
</evidence>
<evidence type="ECO:0000256" key="4">
    <source>
        <dbReference type="ARBA" id="ARBA00011903"/>
    </source>
</evidence>
<dbReference type="RefSeq" id="WP_014083610.1">
    <property type="nucleotide sequence ID" value="NC_016001.1"/>
</dbReference>
<dbReference type="InterPro" id="IPR050445">
    <property type="entry name" value="Bact_polysacc_biosynth/exp"/>
</dbReference>
<comment type="similarity">
    <text evidence="2">Belongs to the CpsD/CapB family.</text>
</comment>
<keyword evidence="11" id="KW-0067">ATP-binding</keyword>
<evidence type="ECO:0000256" key="8">
    <source>
        <dbReference type="ARBA" id="ARBA00022692"/>
    </source>
</evidence>
<feature type="domain" description="AAA" evidence="19">
    <location>
        <begin position="591"/>
        <end position="711"/>
    </location>
</feature>
<keyword evidence="14" id="KW-0829">Tyrosine-protein kinase</keyword>
<dbReference type="InterPro" id="IPR003856">
    <property type="entry name" value="LPS_length_determ_N"/>
</dbReference>
<keyword evidence="6" id="KW-0997">Cell inner membrane</keyword>
<dbReference type="InterPro" id="IPR027417">
    <property type="entry name" value="P-loop_NTPase"/>
</dbReference>
<evidence type="ECO:0000313" key="21">
    <source>
        <dbReference type="Proteomes" id="UP000009186"/>
    </source>
</evidence>
<comment type="subcellular location">
    <subcellularLocation>
        <location evidence="1">Cell inner membrane</location>
        <topology evidence="1">Multi-pass membrane protein</topology>
    </subcellularLocation>
</comment>
<keyword evidence="9" id="KW-0547">Nucleotide-binding</keyword>
<feature type="transmembrane region" description="Helical" evidence="17">
    <location>
        <begin position="36"/>
        <end position="55"/>
    </location>
</feature>
<keyword evidence="16" id="KW-0175">Coiled coil</keyword>
<feature type="transmembrane region" description="Helical" evidence="17">
    <location>
        <begin position="505"/>
        <end position="528"/>
    </location>
</feature>
<keyword evidence="12 17" id="KW-1133">Transmembrane helix</keyword>
<keyword evidence="21" id="KW-1185">Reference proteome</keyword>
<dbReference type="PANTHER" id="PTHR32309:SF13">
    <property type="entry name" value="FERRIC ENTEROBACTIN TRANSPORT PROTEIN FEPE"/>
    <property type="match status" value="1"/>
</dbReference>
<dbReference type="CDD" id="cd05387">
    <property type="entry name" value="BY-kinase"/>
    <property type="match status" value="1"/>
</dbReference>
<dbReference type="GO" id="GO:0005886">
    <property type="term" value="C:plasma membrane"/>
    <property type="evidence" value="ECO:0007669"/>
    <property type="project" value="UniProtKB-SubCell"/>
</dbReference>
<dbReference type="eggNOG" id="COG3206">
    <property type="taxonomic scope" value="Bacteria"/>
</dbReference>
<dbReference type="GO" id="GO:0005524">
    <property type="term" value="F:ATP binding"/>
    <property type="evidence" value="ECO:0007669"/>
    <property type="project" value="UniProtKB-KW"/>
</dbReference>
<dbReference type="InterPro" id="IPR005702">
    <property type="entry name" value="Wzc-like_C"/>
</dbReference>
<evidence type="ECO:0000256" key="12">
    <source>
        <dbReference type="ARBA" id="ARBA00022989"/>
    </source>
</evidence>
<evidence type="ECO:0000313" key="20">
    <source>
        <dbReference type="EMBL" id="CCB69140.1"/>
    </source>
</evidence>
<dbReference type="NCBIfam" id="TIGR01007">
    <property type="entry name" value="eps_fam"/>
    <property type="match status" value="1"/>
</dbReference>
<keyword evidence="10 20" id="KW-0418">Kinase</keyword>
<dbReference type="EMBL" id="FQ859183">
    <property type="protein sequence ID" value="CCB69140.1"/>
    <property type="molecule type" value="Genomic_DNA"/>
</dbReference>
<evidence type="ECO:0000259" key="19">
    <source>
        <dbReference type="Pfam" id="PF13614"/>
    </source>
</evidence>
<dbReference type="PANTHER" id="PTHR32309">
    <property type="entry name" value="TYROSINE-PROTEIN KINASE"/>
    <property type="match status" value="1"/>
</dbReference>
<dbReference type="Gene3D" id="3.40.50.300">
    <property type="entry name" value="P-loop containing nucleotide triphosphate hydrolases"/>
    <property type="match status" value="1"/>
</dbReference>
<name>G2Z7M1_FLABF</name>
<evidence type="ECO:0000256" key="15">
    <source>
        <dbReference type="ARBA" id="ARBA00051245"/>
    </source>
</evidence>
<dbReference type="Proteomes" id="UP000009186">
    <property type="component" value="Chromosome"/>
</dbReference>
<dbReference type="AlphaFoldDB" id="G2Z7M1"/>
<dbReference type="EC" id="2.7.10.2" evidence="4"/>
<sequence>MSDYKDLFIDNDQHHNNNDNIDFKENLEKYLAHYKWFLLSIFLCLILGIVFIKYAKPVYQSTATILLKKDKSGGPLNEISMLQDLGVGAGNNFVEDEIQIIKSIPIISNVVGKLNLNIKCYKKTSITHKVIEVYSKSLPFYIVHKKLDSSRVINSEIKIKFTDKNQFTVSSDSVSNQKYRLGQTINIGADELIFVPKADYNKLVTKDVVEAMEYNIMVIPFDIAVDNYRNDIQVNQISKTSNAVELSLKSEIQAQGRDILNVLVQEYIANGIVDKNQVALKTAEFINKRIVVLDDELNVLEKNVENFKKQNNLTDIVSEAKLFVEGHAEIETKIQNNNIQLGLIKYMQDYLSKTKEDLIPTNIGLSDLTLAKNIEMYNELLLKKRMFAKSVTAQNPEWINLANSVVSLRKNIIDALENQRKSFEITSSNLQSQNTKINSKISDIPVQERKFREIYRPQQTKEALFLFLLQKREEATITSVSTLPSAKIINKANGLFEPIFPKKSLILGVFLFIGILIPFLIIFIGQLLDTKIHNIGQLEKLTSVPIIGNVAKGTNKTRSIVEKNDRTNVGESLRHLIANLNFVTNNAKNSTILVTSTMSGEGKSFVAANLATYLAHSGYKVVLLGLDLRAPKLYEYFNIDKAKGITHFITDKNLTVKDIINPIREVPNLDLIDSGFIIPNFNEIIQTTRLTDLVEELKKTYDYVIFDTAPVGLVSDTLHLNNLADLCLFVVRANYLDKRMLFVVEKIKTDKRFKKINLILNDVDFTSNKYGYGYGYGYGLEENDTSWFSKIFKIIKRK</sequence>
<evidence type="ECO:0000256" key="10">
    <source>
        <dbReference type="ARBA" id="ARBA00022777"/>
    </source>
</evidence>
<evidence type="ECO:0000256" key="11">
    <source>
        <dbReference type="ARBA" id="ARBA00022840"/>
    </source>
</evidence>
<keyword evidence="8 17" id="KW-0812">Transmembrane</keyword>
<evidence type="ECO:0000256" key="17">
    <source>
        <dbReference type="SAM" id="Phobius"/>
    </source>
</evidence>
<evidence type="ECO:0000259" key="18">
    <source>
        <dbReference type="Pfam" id="PF02706"/>
    </source>
</evidence>
<evidence type="ECO:0000256" key="5">
    <source>
        <dbReference type="ARBA" id="ARBA00022475"/>
    </source>
</evidence>
<dbReference type="InterPro" id="IPR025669">
    <property type="entry name" value="AAA_dom"/>
</dbReference>
<keyword evidence="7 20" id="KW-0808">Transferase</keyword>
<dbReference type="Pfam" id="PF02706">
    <property type="entry name" value="Wzz"/>
    <property type="match status" value="1"/>
</dbReference>
<evidence type="ECO:0000256" key="7">
    <source>
        <dbReference type="ARBA" id="ARBA00022679"/>
    </source>
</evidence>
<protein>
    <recommendedName>
        <fullName evidence="4">non-specific protein-tyrosine kinase</fullName>
        <ecNumber evidence="4">2.7.10.2</ecNumber>
    </recommendedName>
</protein>
<keyword evidence="5" id="KW-1003">Cell membrane</keyword>
<dbReference type="GO" id="GO:0004715">
    <property type="term" value="F:non-membrane spanning protein tyrosine kinase activity"/>
    <property type="evidence" value="ECO:0007669"/>
    <property type="project" value="UniProtKB-EC"/>
</dbReference>
<reference evidence="20 21" key="1">
    <citation type="journal article" date="2011" name="Appl. Environ. Microbiol.">
        <title>Complete genome sequence of the fish pathogen Flavobacterium branchiophilum.</title>
        <authorList>
            <consortium name="1:IP"/>
            <consortium name="Microbial Evolutionary Genomics,F-75015 Paris"/>
            <consortium name="France 2:CNRS"/>
            <consortium name="URA2171"/>
            <consortium name="F-75015 Paris,France 3:Unite de Virologie et Immunologie Mol."/>
            <consortium name="INRA,78352 Jouy en Josas Cedex"/>
            <consortium name="France. 4:Unite de Mathemathique"/>
            <consortium name="Informatique et Genome,INRA"/>
            <consortium name="78352 Jouy en Josas Cedex"/>
            <consortium name="France. 5:CEA/Genoscope"/>
            <consortium name="Evry"/>
            <consortium name="France"/>
            <person name="Touchon M."/>
            <person name="Barbier P."/>
            <person name="Bernardet J.F."/>
            <person name="Loux V."/>
            <person name="Vacherie B."/>
            <person name="Barbe V."/>
            <person name="Rocha E.P."/>
            <person name="Duchaud E."/>
        </authorList>
    </citation>
    <scope>NUCLEOTIDE SEQUENCE [LARGE SCALE GENOMIC DNA]</scope>
    <source>
        <strain evidence="20 21">FL-15</strain>
    </source>
</reference>
<organism evidence="20 21">
    <name type="scientific">Flavobacterium branchiophilum (strain FL-15)</name>
    <dbReference type="NCBI Taxonomy" id="1034807"/>
    <lineage>
        <taxon>Bacteria</taxon>
        <taxon>Pseudomonadati</taxon>
        <taxon>Bacteroidota</taxon>
        <taxon>Flavobacteriia</taxon>
        <taxon>Flavobacteriales</taxon>
        <taxon>Flavobacteriaceae</taxon>
        <taxon>Flavobacterium</taxon>
    </lineage>
</organism>
<evidence type="ECO:0000256" key="3">
    <source>
        <dbReference type="ARBA" id="ARBA00008883"/>
    </source>
</evidence>
<gene>
    <name evidence="20" type="ordered locus">FBFL15_1049</name>
</gene>
<comment type="similarity">
    <text evidence="3">Belongs to the etk/wzc family.</text>
</comment>
<dbReference type="HOGENOM" id="CLU_009912_6_0_10"/>
<feature type="domain" description="Polysaccharide chain length determinant N-terminal" evidence="18">
    <location>
        <begin position="19"/>
        <end position="113"/>
    </location>
</feature>
<dbReference type="KEGG" id="fbr:FBFL15_1049"/>
<keyword evidence="13 17" id="KW-0472">Membrane</keyword>
<dbReference type="SUPFAM" id="SSF52540">
    <property type="entry name" value="P-loop containing nucleoside triphosphate hydrolases"/>
    <property type="match status" value="1"/>
</dbReference>
<evidence type="ECO:0000256" key="1">
    <source>
        <dbReference type="ARBA" id="ARBA00004429"/>
    </source>
</evidence>
<comment type="catalytic activity">
    <reaction evidence="15">
        <text>L-tyrosyl-[protein] + ATP = O-phospho-L-tyrosyl-[protein] + ADP + H(+)</text>
        <dbReference type="Rhea" id="RHEA:10596"/>
        <dbReference type="Rhea" id="RHEA-COMP:10136"/>
        <dbReference type="Rhea" id="RHEA-COMP:20101"/>
        <dbReference type="ChEBI" id="CHEBI:15378"/>
        <dbReference type="ChEBI" id="CHEBI:30616"/>
        <dbReference type="ChEBI" id="CHEBI:46858"/>
        <dbReference type="ChEBI" id="CHEBI:61978"/>
        <dbReference type="ChEBI" id="CHEBI:456216"/>
        <dbReference type="EC" id="2.7.10.2"/>
    </reaction>
</comment>
<dbReference type="STRING" id="1034807.FBFL15_1049"/>
<evidence type="ECO:0000256" key="9">
    <source>
        <dbReference type="ARBA" id="ARBA00022741"/>
    </source>
</evidence>
<dbReference type="eggNOG" id="COG0489">
    <property type="taxonomic scope" value="Bacteria"/>
</dbReference>
<evidence type="ECO:0000256" key="2">
    <source>
        <dbReference type="ARBA" id="ARBA00007316"/>
    </source>
</evidence>
<dbReference type="Pfam" id="PF13614">
    <property type="entry name" value="AAA_31"/>
    <property type="match status" value="1"/>
</dbReference>
<evidence type="ECO:0000256" key="13">
    <source>
        <dbReference type="ARBA" id="ARBA00023136"/>
    </source>
</evidence>
<proteinExistence type="inferred from homology"/>
<accession>G2Z7M1</accession>
<evidence type="ECO:0000256" key="6">
    <source>
        <dbReference type="ARBA" id="ARBA00022519"/>
    </source>
</evidence>
<feature type="coiled-coil region" evidence="16">
    <location>
        <begin position="283"/>
        <end position="310"/>
    </location>
</feature>
<evidence type="ECO:0000256" key="14">
    <source>
        <dbReference type="ARBA" id="ARBA00023137"/>
    </source>
</evidence>